<dbReference type="InterPro" id="IPR013154">
    <property type="entry name" value="ADH-like_N"/>
</dbReference>
<reference evidence="2 3" key="1">
    <citation type="submission" date="2016-10" db="EMBL/GenBank/DDBJ databases">
        <authorList>
            <person name="de Groot N.N."/>
        </authorList>
    </citation>
    <scope>NUCLEOTIDE SEQUENCE [LARGE SCALE GENOMIC DNA]</scope>
    <source>
        <strain evidence="2 3">R5</strain>
    </source>
</reference>
<dbReference type="Gene3D" id="3.40.50.720">
    <property type="entry name" value="NAD(P)-binding Rossmann-like Domain"/>
    <property type="match status" value="1"/>
</dbReference>
<protein>
    <submittedName>
        <fullName evidence="2">NADPH2:quinone reductase</fullName>
    </submittedName>
</protein>
<organism evidence="2 3">
    <name type="scientific">Bradyrhizobium brasilense</name>
    <dbReference type="NCBI Taxonomy" id="1419277"/>
    <lineage>
        <taxon>Bacteria</taxon>
        <taxon>Pseudomonadati</taxon>
        <taxon>Pseudomonadota</taxon>
        <taxon>Alphaproteobacteria</taxon>
        <taxon>Hyphomicrobiales</taxon>
        <taxon>Nitrobacteraceae</taxon>
        <taxon>Bradyrhizobium</taxon>
    </lineage>
</organism>
<dbReference type="Proteomes" id="UP000199245">
    <property type="component" value="Unassembled WGS sequence"/>
</dbReference>
<gene>
    <name evidence="2" type="ORF">SAMN05216337_105637</name>
</gene>
<dbReference type="InterPro" id="IPR036291">
    <property type="entry name" value="NAD(P)-bd_dom_sf"/>
</dbReference>
<dbReference type="SUPFAM" id="SSF50129">
    <property type="entry name" value="GroES-like"/>
    <property type="match status" value="1"/>
</dbReference>
<dbReference type="EMBL" id="FMZW01000056">
    <property type="protein sequence ID" value="SDF44857.1"/>
    <property type="molecule type" value="Genomic_DNA"/>
</dbReference>
<evidence type="ECO:0000259" key="1">
    <source>
        <dbReference type="SMART" id="SM00829"/>
    </source>
</evidence>
<dbReference type="Pfam" id="PF08240">
    <property type="entry name" value="ADH_N"/>
    <property type="match status" value="1"/>
</dbReference>
<feature type="domain" description="Enoyl reductase (ER)" evidence="1">
    <location>
        <begin position="11"/>
        <end position="321"/>
    </location>
</feature>
<sequence length="325" mass="34411">MPKAVVCRELGPPERLHLENFASVPLQPGQVRVAIRAAGINFPDILMAAGEYQLKPPLPFTPGSEAAGDVVEVNGASGVAVGDKMIVKMRFGAYCDETVATPSQLVPLPSTFDYAEGATFLAAHGTAYHALIDRGQIKPGEVLLVHGAGGGVGLAAVEIGKLLGATVIAAASSEEKLAIARARGADHLVLYTREPFRDAVKRLTDGRGADVVFDPVGGEVFENSMRCINWGARILVVGFTGGIGLARTNLLMIKGASVLGVRAGEAVRKDPALGEIRFKALSEWAEAGRVRPNISHRLPLEDYAKAMRLLIERKAIGRVALLTRP</sequence>
<dbReference type="SUPFAM" id="SSF51735">
    <property type="entry name" value="NAD(P)-binding Rossmann-fold domains"/>
    <property type="match status" value="1"/>
</dbReference>
<dbReference type="RefSeq" id="WP_092089671.1">
    <property type="nucleotide sequence ID" value="NZ_FMZW01000056.1"/>
</dbReference>
<accession>A0A1G7L5R2</accession>
<dbReference type="InterPro" id="IPR013149">
    <property type="entry name" value="ADH-like_C"/>
</dbReference>
<dbReference type="PANTHER" id="PTHR43677:SF4">
    <property type="entry name" value="QUINONE OXIDOREDUCTASE-LIKE PROTEIN 2"/>
    <property type="match status" value="1"/>
</dbReference>
<evidence type="ECO:0000313" key="2">
    <source>
        <dbReference type="EMBL" id="SDF44857.1"/>
    </source>
</evidence>
<dbReference type="AlphaFoldDB" id="A0A1G7L5R2"/>
<proteinExistence type="predicted"/>
<evidence type="ECO:0000313" key="3">
    <source>
        <dbReference type="Proteomes" id="UP000199245"/>
    </source>
</evidence>
<dbReference type="CDD" id="cd08241">
    <property type="entry name" value="QOR1"/>
    <property type="match status" value="1"/>
</dbReference>
<name>A0A1G7L5R2_9BRAD</name>
<dbReference type="Gene3D" id="3.90.180.10">
    <property type="entry name" value="Medium-chain alcohol dehydrogenases, catalytic domain"/>
    <property type="match status" value="1"/>
</dbReference>
<dbReference type="InterPro" id="IPR051397">
    <property type="entry name" value="Zn-ADH-like_protein"/>
</dbReference>
<dbReference type="Pfam" id="PF00107">
    <property type="entry name" value="ADH_zinc_N"/>
    <property type="match status" value="1"/>
</dbReference>
<dbReference type="GO" id="GO:0016491">
    <property type="term" value="F:oxidoreductase activity"/>
    <property type="evidence" value="ECO:0007669"/>
    <property type="project" value="InterPro"/>
</dbReference>
<dbReference type="SMART" id="SM00829">
    <property type="entry name" value="PKS_ER"/>
    <property type="match status" value="1"/>
</dbReference>
<dbReference type="InterPro" id="IPR011032">
    <property type="entry name" value="GroES-like_sf"/>
</dbReference>
<dbReference type="InterPro" id="IPR020843">
    <property type="entry name" value="ER"/>
</dbReference>
<dbReference type="PANTHER" id="PTHR43677">
    <property type="entry name" value="SHORT-CHAIN DEHYDROGENASE/REDUCTASE"/>
    <property type="match status" value="1"/>
</dbReference>